<reference evidence="3" key="2">
    <citation type="journal article" date="2013" name="Nat. Commun.">
        <title>Genome of the Chinese tree shrew.</title>
        <authorList>
            <person name="Fan Y."/>
            <person name="Huang Z.Y."/>
            <person name="Cao C.C."/>
            <person name="Chen C.S."/>
            <person name="Chen Y.X."/>
            <person name="Fan D.D."/>
            <person name="He J."/>
            <person name="Hou H.L."/>
            <person name="Hu L."/>
            <person name="Hu X.T."/>
            <person name="Jiang X.T."/>
            <person name="Lai R."/>
            <person name="Lang Y.S."/>
            <person name="Liang B."/>
            <person name="Liao S.G."/>
            <person name="Mu D."/>
            <person name="Ma Y.Y."/>
            <person name="Niu Y.Y."/>
            <person name="Sun X.Q."/>
            <person name="Xia J.Q."/>
            <person name="Xiao J."/>
            <person name="Xiong Z.Q."/>
            <person name="Xu L."/>
            <person name="Yang L."/>
            <person name="Zhang Y."/>
            <person name="Zhao W."/>
            <person name="Zhao X.D."/>
            <person name="Zheng Y.T."/>
            <person name="Zhou J.M."/>
            <person name="Zhu Y.B."/>
            <person name="Zhang G.J."/>
            <person name="Wang J."/>
            <person name="Yao Y.G."/>
        </authorList>
    </citation>
    <scope>NUCLEOTIDE SEQUENCE [LARGE SCALE GENOMIC DNA]</scope>
</reference>
<dbReference type="Pfam" id="PF23227">
    <property type="entry name" value="HEAT_MROH2B_C"/>
    <property type="match status" value="1"/>
</dbReference>
<organism evidence="2 3">
    <name type="scientific">Tupaia chinensis</name>
    <name type="common">Chinese tree shrew</name>
    <name type="synonym">Tupaia belangeri chinensis</name>
    <dbReference type="NCBI Taxonomy" id="246437"/>
    <lineage>
        <taxon>Eukaryota</taxon>
        <taxon>Metazoa</taxon>
        <taxon>Chordata</taxon>
        <taxon>Craniata</taxon>
        <taxon>Vertebrata</taxon>
        <taxon>Euteleostomi</taxon>
        <taxon>Mammalia</taxon>
        <taxon>Eutheria</taxon>
        <taxon>Euarchontoglires</taxon>
        <taxon>Scandentia</taxon>
        <taxon>Tupaiidae</taxon>
        <taxon>Tupaia</taxon>
    </lineage>
</organism>
<protein>
    <submittedName>
        <fullName evidence="2">Protein maestro</fullName>
    </submittedName>
</protein>
<proteinExistence type="predicted"/>
<sequence>MAMRGLGTMACEAPDKVRKYKKIILDLLVHGLYDPVSSEVIHESMKTLTIILGKTQGKGLGSFFVDITLQTRTLLDDACKTTFRACSPYLKLRKEYNFQVEDDQRNPKLYRQLVSEPGSERIHLGSMPSCCLTWNVAKHTRELHPEK</sequence>
<dbReference type="EMBL" id="KB320533">
    <property type="protein sequence ID" value="ELW69373.1"/>
    <property type="molecule type" value="Genomic_DNA"/>
</dbReference>
<dbReference type="InParanoid" id="L9L327"/>
<dbReference type="Proteomes" id="UP000011518">
    <property type="component" value="Unassembled WGS sequence"/>
</dbReference>
<keyword evidence="3" id="KW-1185">Reference proteome</keyword>
<reference evidence="3" key="1">
    <citation type="submission" date="2012-07" db="EMBL/GenBank/DDBJ databases">
        <title>Genome of the Chinese tree shrew, a rising model animal genetically related to primates.</title>
        <authorList>
            <person name="Zhang G."/>
            <person name="Fan Y."/>
            <person name="Yao Y."/>
            <person name="Huang Z."/>
        </authorList>
    </citation>
    <scope>NUCLEOTIDE SEQUENCE [LARGE SCALE GENOMIC DNA]</scope>
</reference>
<name>L9L327_TUPCH</name>
<evidence type="ECO:0000313" key="2">
    <source>
        <dbReference type="EMBL" id="ELW69373.1"/>
    </source>
</evidence>
<dbReference type="InterPro" id="IPR055406">
    <property type="entry name" value="HEAT_Maestro"/>
</dbReference>
<dbReference type="AlphaFoldDB" id="L9L327"/>
<evidence type="ECO:0000259" key="1">
    <source>
        <dbReference type="Pfam" id="PF23227"/>
    </source>
</evidence>
<dbReference type="SUPFAM" id="SSF48371">
    <property type="entry name" value="ARM repeat"/>
    <property type="match status" value="1"/>
</dbReference>
<feature type="domain" description="Maestro/Maestro-like HEAT-repeats" evidence="1">
    <location>
        <begin position="1"/>
        <end position="77"/>
    </location>
</feature>
<evidence type="ECO:0000313" key="3">
    <source>
        <dbReference type="Proteomes" id="UP000011518"/>
    </source>
</evidence>
<dbReference type="FunCoup" id="L9L327">
    <property type="interactions" value="6"/>
</dbReference>
<accession>L9L327</accession>
<dbReference type="InterPro" id="IPR016024">
    <property type="entry name" value="ARM-type_fold"/>
</dbReference>
<dbReference type="STRING" id="246437.L9L327"/>
<gene>
    <name evidence="2" type="ORF">TREES_T100005041</name>
</gene>